<dbReference type="GO" id="GO:0008237">
    <property type="term" value="F:metallopeptidase activity"/>
    <property type="evidence" value="ECO:0007669"/>
    <property type="project" value="InterPro"/>
</dbReference>
<protein>
    <submittedName>
        <fullName evidence="2">Peptidase</fullName>
    </submittedName>
</protein>
<proteinExistence type="predicted"/>
<dbReference type="InterPro" id="IPR019026">
    <property type="entry name" value="Peptidase_M64_IgA"/>
</dbReference>
<feature type="chain" id="PRO_5022761402" evidence="1">
    <location>
        <begin position="37"/>
        <end position="795"/>
    </location>
</feature>
<evidence type="ECO:0000313" key="3">
    <source>
        <dbReference type="Proteomes" id="UP000324678"/>
    </source>
</evidence>
<sequence length="795" mass="83247">MTDPSKTARRRTAVAALAVPLLVGGLVAVGAQPAAADDAVGSATLVPIQITGDPAERFSLVILGDGYTAAELPKFREQVDEHLETMWSIEPYKSYRNSFNVYAVEIVSGESGVSCDDSLDSPRRDTPLKMAFWGGCSASSVQRLLTVNNTIARQYANLAPKVDQILALANSDTYGGAGGAYATASGGNALSALISPHEIGHSLGGLQDEYDYYTRGVTTGNYTGGEPSSAHHTKLTVDQMAAQQVKWWRWLGEPSESGGVIGAYEGGMYYSTGVWRPSRHSMMKTLGYQFDQVGREIMTERISSKVPLVPASTPEGTVARDAVLWVETSHPVYHEIDVTWSVNGEAVDLGGNQRNLDLATLDVAAGATVTATIVDNTEFVRDPALRARASMTQTRTWTVGDTTLPEATPSTPEITEATTTDHAAGSSDVLYVETNHPDGRIMDVAWQVDGVTVPNPYAKRNLPLATLGLGAGEHTVTATVTDPEFPDAGSVVQTWTVDAAGPSVEATITAPIASSTAANGEPHYVVNEQFDMKLVATDDRDGALVTEFRLDGDGWHNYYGWPTDKDAPFRFTPTGTNIDDLIYGNLGTGGMSLSPFQEREPGYGTHRVEYRATDAAGNIGEVKAFTVTVLGGDDADPRQVIQADVTGGALSMAVSSTDPVVLEPVVLTGADQSTSGSLHAVRVSDSRGTAAGWNLTGQVSDFTSGTGVILAENLGWTPAASVETGGLPTVDEEAPVVTPGAGVAPGAGLRAPLTLCAAGTGHSAGAFACSGGLELGVPGSTRSGTYTGVLTLTLI</sequence>
<dbReference type="KEGG" id="ail:FLP10_05695"/>
<evidence type="ECO:0000256" key="1">
    <source>
        <dbReference type="SAM" id="SignalP"/>
    </source>
</evidence>
<dbReference type="Proteomes" id="UP000324678">
    <property type="component" value="Chromosome"/>
</dbReference>
<dbReference type="RefSeq" id="WP_149159993.1">
    <property type="nucleotide sequence ID" value="NZ_CP043505.1"/>
</dbReference>
<organism evidence="2 3">
    <name type="scientific">Agromyces intestinalis</name>
    <dbReference type="NCBI Taxonomy" id="2592652"/>
    <lineage>
        <taxon>Bacteria</taxon>
        <taxon>Bacillati</taxon>
        <taxon>Actinomycetota</taxon>
        <taxon>Actinomycetes</taxon>
        <taxon>Micrococcales</taxon>
        <taxon>Microbacteriaceae</taxon>
        <taxon>Agromyces</taxon>
    </lineage>
</organism>
<evidence type="ECO:0000313" key="2">
    <source>
        <dbReference type="EMBL" id="QEO13971.1"/>
    </source>
</evidence>
<dbReference type="Pfam" id="PF09471">
    <property type="entry name" value="Peptidase_M64"/>
    <property type="match status" value="1"/>
</dbReference>
<reference evidence="2 3" key="1">
    <citation type="submission" date="2019-09" db="EMBL/GenBank/DDBJ databases">
        <title>Genome sequencing of strain KACC 19306.</title>
        <authorList>
            <person name="Heo J."/>
            <person name="Kim S.-J."/>
            <person name="Kim J.-S."/>
            <person name="Hong S.-B."/>
            <person name="Kwon S.-W."/>
        </authorList>
    </citation>
    <scope>NUCLEOTIDE SEQUENCE [LARGE SCALE GENOMIC DNA]</scope>
    <source>
        <strain evidence="2 3">KACC 19306</strain>
    </source>
</reference>
<keyword evidence="1" id="KW-0732">Signal</keyword>
<dbReference type="AlphaFoldDB" id="A0A5C1YD31"/>
<keyword evidence="3" id="KW-1185">Reference proteome</keyword>
<dbReference type="OrthoDB" id="5240615at2"/>
<dbReference type="Gene3D" id="3.40.390.10">
    <property type="entry name" value="Collagenase (Catalytic Domain)"/>
    <property type="match status" value="1"/>
</dbReference>
<gene>
    <name evidence="2" type="ORF">FLP10_05695</name>
</gene>
<dbReference type="EMBL" id="CP043505">
    <property type="protein sequence ID" value="QEO13971.1"/>
    <property type="molecule type" value="Genomic_DNA"/>
</dbReference>
<dbReference type="InterPro" id="IPR024079">
    <property type="entry name" value="MetalloPept_cat_dom_sf"/>
</dbReference>
<name>A0A5C1YD31_9MICO</name>
<accession>A0A5C1YD31</accession>
<feature type="signal peptide" evidence="1">
    <location>
        <begin position="1"/>
        <end position="36"/>
    </location>
</feature>